<evidence type="ECO:0000259" key="1">
    <source>
        <dbReference type="PROSITE" id="PS51186"/>
    </source>
</evidence>
<dbReference type="PROSITE" id="PS51186">
    <property type="entry name" value="GNAT"/>
    <property type="match status" value="1"/>
</dbReference>
<dbReference type="EMBL" id="LVJI01000054">
    <property type="protein sequence ID" value="OAB40402.1"/>
    <property type="molecule type" value="Genomic_DNA"/>
</dbReference>
<dbReference type="GO" id="GO:0016747">
    <property type="term" value="F:acyltransferase activity, transferring groups other than amino-acyl groups"/>
    <property type="evidence" value="ECO:0007669"/>
    <property type="project" value="InterPro"/>
</dbReference>
<dbReference type="RefSeq" id="WP_068653202.1">
    <property type="nucleotide sequence ID" value="NZ_CP043611.1"/>
</dbReference>
<dbReference type="OrthoDB" id="62792at2"/>
<evidence type="ECO:0000313" key="2">
    <source>
        <dbReference type="EMBL" id="OAB40402.1"/>
    </source>
</evidence>
<feature type="domain" description="N-acetyltransferase" evidence="1">
    <location>
        <begin position="153"/>
        <end position="293"/>
    </location>
</feature>
<protein>
    <recommendedName>
        <fullName evidence="1">N-acetyltransferase domain-containing protein</fullName>
    </recommendedName>
</protein>
<reference evidence="2 3" key="1">
    <citation type="submission" date="2016-03" db="EMBL/GenBank/DDBJ databases">
        <title>Draft genome sequence of Paenibacillus antarcticus CECT 5836.</title>
        <authorList>
            <person name="Shin S.-K."/>
            <person name="Yi H."/>
        </authorList>
    </citation>
    <scope>NUCLEOTIDE SEQUENCE [LARGE SCALE GENOMIC DNA]</scope>
    <source>
        <strain evidence="2 3">CECT 5836</strain>
    </source>
</reference>
<sequence length="293" mass="34034">MKIDFRNFDISCYDVVCNFLITLSQDDQQHIHWNWARWEWMFFHPEFNRDLMDSIGLWYWNDDVVGIATYDHYFGEAFIATKPGFEELDKDILEYAIATFTNENGLGIAVKDTDTYTLDLLQSRGFVKNDQSENILELTLENVSLDYITPEGITVHNIDIEKDLDRHHNVLWKGFENEGQVPDDETTLNKQKEMLSATNLNSSLHIAAENDEGEYVAYCGVWYSQNTDYAYIEPVCTIPAYRGKGLGHAVVLEGLKRSYSLGAKKAYVISDNSFYKSLGFHQHSHYTFYWYNI</sequence>
<name>A0A168JBF4_9BACL</name>
<keyword evidence="3" id="KW-1185">Reference proteome</keyword>
<organism evidence="2 3">
    <name type="scientific">Paenibacillus antarcticus</name>
    <dbReference type="NCBI Taxonomy" id="253703"/>
    <lineage>
        <taxon>Bacteria</taxon>
        <taxon>Bacillati</taxon>
        <taxon>Bacillota</taxon>
        <taxon>Bacilli</taxon>
        <taxon>Bacillales</taxon>
        <taxon>Paenibacillaceae</taxon>
        <taxon>Paenibacillus</taxon>
    </lineage>
</organism>
<dbReference type="SUPFAM" id="SSF55729">
    <property type="entry name" value="Acyl-CoA N-acyltransferases (Nat)"/>
    <property type="match status" value="1"/>
</dbReference>
<evidence type="ECO:0000313" key="3">
    <source>
        <dbReference type="Proteomes" id="UP000077355"/>
    </source>
</evidence>
<gene>
    <name evidence="2" type="ORF">PBAT_24190</name>
</gene>
<proteinExistence type="predicted"/>
<dbReference type="AlphaFoldDB" id="A0A168JBF4"/>
<dbReference type="InterPro" id="IPR016181">
    <property type="entry name" value="Acyl_CoA_acyltransferase"/>
</dbReference>
<dbReference type="CDD" id="cd04301">
    <property type="entry name" value="NAT_SF"/>
    <property type="match status" value="1"/>
</dbReference>
<dbReference type="Proteomes" id="UP000077355">
    <property type="component" value="Unassembled WGS sequence"/>
</dbReference>
<comment type="caution">
    <text evidence="2">The sequence shown here is derived from an EMBL/GenBank/DDBJ whole genome shotgun (WGS) entry which is preliminary data.</text>
</comment>
<accession>A0A168JBF4</accession>
<dbReference type="InterPro" id="IPR000182">
    <property type="entry name" value="GNAT_dom"/>
</dbReference>
<dbReference type="Pfam" id="PF00583">
    <property type="entry name" value="Acetyltransf_1"/>
    <property type="match status" value="1"/>
</dbReference>
<dbReference type="Gene3D" id="3.40.630.30">
    <property type="match status" value="1"/>
</dbReference>